<comment type="similarity">
    <text evidence="2">Belongs to the resistance-nodulation-cell division (RND) (TC 2.A.6) family.</text>
</comment>
<evidence type="ECO:0000256" key="7">
    <source>
        <dbReference type="ARBA" id="ARBA00023136"/>
    </source>
</evidence>
<keyword evidence="4" id="KW-1003">Cell membrane</keyword>
<dbReference type="GO" id="GO:0005886">
    <property type="term" value="C:plasma membrane"/>
    <property type="evidence" value="ECO:0007669"/>
    <property type="project" value="UniProtKB-SubCell"/>
</dbReference>
<dbReference type="SUPFAM" id="SSF82714">
    <property type="entry name" value="Multidrug efflux transporter AcrB TolC docking domain, DN and DC subdomains"/>
    <property type="match status" value="2"/>
</dbReference>
<dbReference type="InterPro" id="IPR004763">
    <property type="entry name" value="CusA-like"/>
</dbReference>
<feature type="transmembrane region" description="Helical" evidence="8">
    <location>
        <begin position="870"/>
        <end position="889"/>
    </location>
</feature>
<dbReference type="PANTHER" id="PTHR32063">
    <property type="match status" value="1"/>
</dbReference>
<feature type="transmembrane region" description="Helical" evidence="8">
    <location>
        <begin position="527"/>
        <end position="550"/>
    </location>
</feature>
<reference evidence="9 10" key="1">
    <citation type="submission" date="2013-03" db="EMBL/GenBank/DDBJ databases">
        <title>Salinisphaera hydrothermalis C41B8 Genome Sequencing.</title>
        <authorList>
            <person name="Li C."/>
            <person name="Lai Q."/>
            <person name="Shao Z."/>
        </authorList>
    </citation>
    <scope>NUCLEOTIDE SEQUENCE [LARGE SCALE GENOMIC DNA]</scope>
    <source>
        <strain evidence="9 10">C41B8</strain>
    </source>
</reference>
<dbReference type="AlphaFoldDB" id="A0A084IGV5"/>
<dbReference type="PANTHER" id="PTHR32063:SF24">
    <property type="entry name" value="CATION EFFLUX SYSTEM (ACRB_ACRD_ACRF FAMILY)"/>
    <property type="match status" value="1"/>
</dbReference>
<keyword evidence="7 8" id="KW-0472">Membrane</keyword>
<feature type="transmembrane region" description="Helical" evidence="8">
    <location>
        <begin position="968"/>
        <end position="987"/>
    </location>
</feature>
<dbReference type="PATRIC" id="fig|1304275.5.peg.3573"/>
<dbReference type="eggNOG" id="COG3696">
    <property type="taxonomic scope" value="Bacteria"/>
</dbReference>
<dbReference type="Proteomes" id="UP000028302">
    <property type="component" value="Unassembled WGS sequence"/>
</dbReference>
<feature type="transmembrane region" description="Helical" evidence="8">
    <location>
        <begin position="443"/>
        <end position="463"/>
    </location>
</feature>
<proteinExistence type="inferred from homology"/>
<dbReference type="Gene3D" id="3.30.70.1440">
    <property type="entry name" value="Multidrug efflux transporter AcrB pore domain"/>
    <property type="match status" value="1"/>
</dbReference>
<dbReference type="Gene3D" id="3.30.2090.10">
    <property type="entry name" value="Multidrug efflux transporter AcrB TolC docking domain, DN and DC subdomains"/>
    <property type="match status" value="2"/>
</dbReference>
<feature type="transmembrane region" description="Helical" evidence="8">
    <location>
        <begin position="345"/>
        <end position="361"/>
    </location>
</feature>
<dbReference type="RefSeq" id="WP_037341209.1">
    <property type="nucleotide sequence ID" value="NZ_APNK01000045.1"/>
</dbReference>
<dbReference type="SUPFAM" id="SSF82866">
    <property type="entry name" value="Multidrug efflux transporter AcrB transmembrane domain"/>
    <property type="match status" value="2"/>
</dbReference>
<dbReference type="PRINTS" id="PR00702">
    <property type="entry name" value="ACRIFLAVINRP"/>
</dbReference>
<feature type="transmembrane region" description="Helical" evidence="8">
    <location>
        <begin position="896"/>
        <end position="916"/>
    </location>
</feature>
<keyword evidence="10" id="KW-1185">Reference proteome</keyword>
<keyword evidence="5 8" id="KW-0812">Transmembrane</keyword>
<evidence type="ECO:0000313" key="10">
    <source>
        <dbReference type="Proteomes" id="UP000028302"/>
    </source>
</evidence>
<evidence type="ECO:0000256" key="1">
    <source>
        <dbReference type="ARBA" id="ARBA00004651"/>
    </source>
</evidence>
<name>A0A084IGV5_SALHC</name>
<dbReference type="Pfam" id="PF00873">
    <property type="entry name" value="ACR_tran"/>
    <property type="match status" value="1"/>
</dbReference>
<evidence type="ECO:0000256" key="4">
    <source>
        <dbReference type="ARBA" id="ARBA00022475"/>
    </source>
</evidence>
<protein>
    <submittedName>
        <fullName evidence="9">CzcA family heavy metal efflux pump</fullName>
    </submittedName>
</protein>
<feature type="transmembrane region" description="Helical" evidence="8">
    <location>
        <begin position="999"/>
        <end position="1022"/>
    </location>
</feature>
<dbReference type="SUPFAM" id="SSF82693">
    <property type="entry name" value="Multidrug efflux transporter AcrB pore domain, PN1, PN2, PC1 and PC2 subdomains"/>
    <property type="match status" value="3"/>
</dbReference>
<keyword evidence="3" id="KW-0813">Transport</keyword>
<dbReference type="EMBL" id="APNK01000045">
    <property type="protein sequence ID" value="KEZ75939.1"/>
    <property type="molecule type" value="Genomic_DNA"/>
</dbReference>
<keyword evidence="6 8" id="KW-1133">Transmembrane helix</keyword>
<evidence type="ECO:0000313" key="9">
    <source>
        <dbReference type="EMBL" id="KEZ75939.1"/>
    </source>
</evidence>
<feature type="transmembrane region" description="Helical" evidence="8">
    <location>
        <begin position="368"/>
        <end position="388"/>
    </location>
</feature>
<dbReference type="Gene3D" id="3.30.70.1430">
    <property type="entry name" value="Multidrug efflux transporter AcrB pore domain"/>
    <property type="match status" value="2"/>
</dbReference>
<dbReference type="Gene3D" id="3.30.70.1320">
    <property type="entry name" value="Multidrug efflux transporter AcrB pore domain like"/>
    <property type="match status" value="1"/>
</dbReference>
<accession>A0A084IGV5</accession>
<organism evidence="9 10">
    <name type="scientific">Salinisphaera hydrothermalis (strain C41B8)</name>
    <dbReference type="NCBI Taxonomy" id="1304275"/>
    <lineage>
        <taxon>Bacteria</taxon>
        <taxon>Pseudomonadati</taxon>
        <taxon>Pseudomonadota</taxon>
        <taxon>Gammaproteobacteria</taxon>
        <taxon>Salinisphaerales</taxon>
        <taxon>Salinisphaeraceae</taxon>
        <taxon>Salinisphaera</taxon>
    </lineage>
</organism>
<feature type="transmembrane region" description="Helical" evidence="8">
    <location>
        <begin position="394"/>
        <end position="415"/>
    </location>
</feature>
<dbReference type="InterPro" id="IPR001036">
    <property type="entry name" value="Acrflvin-R"/>
</dbReference>
<evidence type="ECO:0000256" key="5">
    <source>
        <dbReference type="ARBA" id="ARBA00022692"/>
    </source>
</evidence>
<gene>
    <name evidence="9" type="ORF">C41B8_17456</name>
</gene>
<evidence type="ECO:0000256" key="6">
    <source>
        <dbReference type="ARBA" id="ARBA00022989"/>
    </source>
</evidence>
<dbReference type="GO" id="GO:0008324">
    <property type="term" value="F:monoatomic cation transmembrane transporter activity"/>
    <property type="evidence" value="ECO:0007669"/>
    <property type="project" value="InterPro"/>
</dbReference>
<comment type="caution">
    <text evidence="9">The sequence shown here is derived from an EMBL/GenBank/DDBJ whole genome shotgun (WGS) entry which is preliminary data.</text>
</comment>
<dbReference type="OrthoDB" id="9758757at2"/>
<evidence type="ECO:0000256" key="8">
    <source>
        <dbReference type="SAM" id="Phobius"/>
    </source>
</evidence>
<sequence>MIARFVRLALANRVLTLVAIVALAGAGLYSFKNVPIDSYPDVTPSMVQIYTSSPGLSPVDVETQVSYPVSIAMYGLPGLERVQSTSIFGLSRVNVYFEDGTDIYFARRLVMERLAKARQEIPKGLGDPQLGPITSGLGRVMMYTVENTDGGDHSPTELRTAQDWIVKPQLRTVPGVTGVLSIGGFEKQYQIKLDPNALSARQLTVADVRRAIAANNRNVGGSFIERGGEEYIIRGYGWVDPGEKGLADLRAVQVAENNNTPVYLGDIAEVSFGPAIRRGTLIADGQEAVGGFVLKLIGSNTQALLDEVEAKVENINQSLPKGMQVKPYYSQANLIEKATGTVEDALLEGSVLVLILLYLFLGNLRSTLIVIASLPLSVLIAFIAMDYVGLSANLMSLGGLAIGIGMMVDGSVVMIENIFRHMEERADEPVSHLRLVGEAAAEVAQPITFAIAIIVLVFTPLFTLQGTEGKLFSPMAYTICFALVGALVMALTFVPVMASLVFKKGSAHGEPRLVGWLKAGYRPIRDAAIKAPVVVLGAALVLFAASLALFPTLGTEFIPTLREGTFMVRSTLPPGASLKTTTDYAKRVQAVIEEFPEVEGVYSRVGRAEVGGDPETVNVIASVVDLKPLDAWSSGRDYEQLQTAMSKRVGEALPGLANNFSQPIQLRTDELLSGVLAQVVVSIYGDDLDELAKTGAKIAAIARDVPGAADVRVQQQGGKPQIVIRPDRQALARYGISLDEVLGVVDAGIGGARVGQVFENIRRFDIFMRLDADARDRIDAIRDLTFRTSEGALIPLSRVADVEVYRGPKKISRSKASRRLFVQLNVRGRDMGSVVRDIQKRVGAEVELPPGYFVEYGGQFENQRRAMSRLYVVVPITMALIFLLLFVAFSSLRYAALIYLNVPFAITGGIFALWVSGLYLSVAGAVGFIAVFGVAVLNGVVLVSYINQLRESGMPMNEAVRLGAEHRLRPVLMTATVAILGLVPLLLANGIGANVQRPLAAVVVGGLITSTLLTLLVLPAVYRWFAEPRRDVDL</sequence>
<dbReference type="NCBIfam" id="TIGR00914">
    <property type="entry name" value="2A0601"/>
    <property type="match status" value="1"/>
</dbReference>
<dbReference type="InterPro" id="IPR027463">
    <property type="entry name" value="AcrB_DN_DC_subdom"/>
</dbReference>
<dbReference type="GO" id="GO:0042910">
    <property type="term" value="F:xenobiotic transmembrane transporter activity"/>
    <property type="evidence" value="ECO:0007669"/>
    <property type="project" value="TreeGrafter"/>
</dbReference>
<comment type="subcellular location">
    <subcellularLocation>
        <location evidence="1">Cell membrane</location>
        <topology evidence="1">Multi-pass membrane protein</topology>
    </subcellularLocation>
</comment>
<evidence type="ECO:0000256" key="2">
    <source>
        <dbReference type="ARBA" id="ARBA00010942"/>
    </source>
</evidence>
<feature type="transmembrane region" description="Helical" evidence="8">
    <location>
        <begin position="475"/>
        <end position="502"/>
    </location>
</feature>
<dbReference type="STRING" id="1304275.C41B8_17456"/>
<feature type="transmembrane region" description="Helical" evidence="8">
    <location>
        <begin position="922"/>
        <end position="947"/>
    </location>
</feature>
<dbReference type="Gene3D" id="1.20.1640.10">
    <property type="entry name" value="Multidrug efflux transporter AcrB transmembrane domain"/>
    <property type="match status" value="2"/>
</dbReference>
<evidence type="ECO:0000256" key="3">
    <source>
        <dbReference type="ARBA" id="ARBA00022448"/>
    </source>
</evidence>